<proteinExistence type="predicted"/>
<keyword evidence="2" id="KW-1185">Reference proteome</keyword>
<sequence length="54" mass="6061">MKEDPESEVLVTLGTVLGWLCSNPIVNEDTHYAVLMDLVEDRFIYSGQFPTTVS</sequence>
<gene>
    <name evidence="1" type="ORF">PROQFM164_S01g003409</name>
</gene>
<dbReference type="STRING" id="1365484.W6QJ33"/>
<reference evidence="1" key="1">
    <citation type="journal article" date="2014" name="Nat. Commun.">
        <title>Multiple recent horizontal transfers of a large genomic region in cheese making fungi.</title>
        <authorList>
            <person name="Cheeseman K."/>
            <person name="Ropars J."/>
            <person name="Renault P."/>
            <person name="Dupont J."/>
            <person name="Gouzy J."/>
            <person name="Branca A."/>
            <person name="Abraham A.L."/>
            <person name="Ceppi M."/>
            <person name="Conseiller E."/>
            <person name="Debuchy R."/>
            <person name="Malagnac F."/>
            <person name="Goarin A."/>
            <person name="Silar P."/>
            <person name="Lacoste S."/>
            <person name="Sallet E."/>
            <person name="Bensimon A."/>
            <person name="Giraud T."/>
            <person name="Brygoo Y."/>
        </authorList>
    </citation>
    <scope>NUCLEOTIDE SEQUENCE [LARGE SCALE GENOMIC DNA]</scope>
    <source>
        <strain evidence="1">FM164</strain>
    </source>
</reference>
<organism evidence="1 2">
    <name type="scientific">Penicillium roqueforti (strain FM164)</name>
    <dbReference type="NCBI Taxonomy" id="1365484"/>
    <lineage>
        <taxon>Eukaryota</taxon>
        <taxon>Fungi</taxon>
        <taxon>Dikarya</taxon>
        <taxon>Ascomycota</taxon>
        <taxon>Pezizomycotina</taxon>
        <taxon>Eurotiomycetes</taxon>
        <taxon>Eurotiomycetidae</taxon>
        <taxon>Eurotiales</taxon>
        <taxon>Aspergillaceae</taxon>
        <taxon>Penicillium</taxon>
    </lineage>
</organism>
<evidence type="ECO:0000313" key="2">
    <source>
        <dbReference type="Proteomes" id="UP000030686"/>
    </source>
</evidence>
<dbReference type="AlphaFoldDB" id="W6QJ33"/>
<dbReference type="Proteomes" id="UP000030686">
    <property type="component" value="Unassembled WGS sequence"/>
</dbReference>
<dbReference type="EMBL" id="HG792015">
    <property type="protein sequence ID" value="CDM29597.1"/>
    <property type="molecule type" value="Genomic_DNA"/>
</dbReference>
<protein>
    <submittedName>
        <fullName evidence="1">Genomic scaffold, ProqFM164S01</fullName>
    </submittedName>
</protein>
<accession>W6QJ33</accession>
<evidence type="ECO:0000313" key="1">
    <source>
        <dbReference type="EMBL" id="CDM29597.1"/>
    </source>
</evidence>
<name>W6QJ33_PENRF</name>
<dbReference type="OrthoDB" id="5273684at2759"/>